<comment type="caution">
    <text evidence="4">The sequence shown here is derived from an EMBL/GenBank/DDBJ whole genome shotgun (WGS) entry which is preliminary data.</text>
</comment>
<dbReference type="Pfam" id="PF00078">
    <property type="entry name" value="RVT_1"/>
    <property type="match status" value="1"/>
</dbReference>
<dbReference type="Pfam" id="PF17919">
    <property type="entry name" value="RT_RNaseH_2"/>
    <property type="match status" value="1"/>
</dbReference>
<proteinExistence type="predicted"/>
<dbReference type="InterPro" id="IPR043128">
    <property type="entry name" value="Rev_trsase/Diguanyl_cyclase"/>
</dbReference>
<dbReference type="InterPro" id="IPR050951">
    <property type="entry name" value="Retrovirus_Pol_polyprotein"/>
</dbReference>
<dbReference type="InterPro" id="IPR043502">
    <property type="entry name" value="DNA/RNA_pol_sf"/>
</dbReference>
<dbReference type="CDD" id="cd01647">
    <property type="entry name" value="RT_LTR"/>
    <property type="match status" value="1"/>
</dbReference>
<dbReference type="OrthoDB" id="10055717at2759"/>
<protein>
    <submittedName>
        <fullName evidence="4">Retrovirus-related Pol polyprotein from transposon 17.6</fullName>
    </submittedName>
</protein>
<evidence type="ECO:0000259" key="3">
    <source>
        <dbReference type="Pfam" id="PF17919"/>
    </source>
</evidence>
<name>A0A371F8J0_MUCPR</name>
<dbReference type="PANTHER" id="PTHR37984">
    <property type="entry name" value="PROTEIN CBG26694"/>
    <property type="match status" value="1"/>
</dbReference>
<dbReference type="FunFam" id="3.30.70.270:FF:000020">
    <property type="entry name" value="Transposon Tf2-6 polyprotein-like Protein"/>
    <property type="match status" value="1"/>
</dbReference>
<evidence type="ECO:0000259" key="2">
    <source>
        <dbReference type="Pfam" id="PF00078"/>
    </source>
</evidence>
<evidence type="ECO:0000256" key="1">
    <source>
        <dbReference type="ARBA" id="ARBA00023268"/>
    </source>
</evidence>
<gene>
    <name evidence="4" type="primary">pol</name>
    <name evidence="4" type="ORF">CR513_45644</name>
</gene>
<keyword evidence="1" id="KW-0511">Multifunctional enzyme</keyword>
<dbReference type="Proteomes" id="UP000257109">
    <property type="component" value="Unassembled WGS sequence"/>
</dbReference>
<feature type="non-terminal residue" evidence="4">
    <location>
        <position position="1"/>
    </location>
</feature>
<dbReference type="EMBL" id="QJKJ01010129">
    <property type="protein sequence ID" value="RDX74588.1"/>
    <property type="molecule type" value="Genomic_DNA"/>
</dbReference>
<dbReference type="InterPro" id="IPR041577">
    <property type="entry name" value="RT_RNaseH_2"/>
</dbReference>
<sequence>MEIHIAFEDQHKTTFTCPFGTFAYTRMPFGLYNAPSTFQRCMLSILSNLLEECMEVFMDDFMVYADTFEACLGNLSHVLKRCMEKNPVLNYEKCDRRNCTMPFGIREIKVDKAKIDVITSLPKPASVREVCSFLGHTGFFRRFIRNFSKISLPLSKQLQKDVDFFFDEACVKAFEELKARLTFTPILQAPYWELPFELMCDASNSALDVVLGQRVETGKLAHYLLKKLDAKPRVIRWMLLLQEFNLEIRDKKGADNIVADHLSCIKGEVDSVPIRDDFPDEQLLLIAQCQPWFANICNFLVASTFPPSAFMCILDSNIWPVLHFCHSALRGGHYGSTQAAKKVLECGFYWPTIFQDTHQFALAYKQC</sequence>
<dbReference type="AlphaFoldDB" id="A0A371F8J0"/>
<feature type="domain" description="Reverse transcriptase/retrotransposon-derived protein RNase H-like" evidence="3">
    <location>
        <begin position="167"/>
        <end position="227"/>
    </location>
</feature>
<dbReference type="InterPro" id="IPR000477">
    <property type="entry name" value="RT_dom"/>
</dbReference>
<dbReference type="Gene3D" id="3.30.70.270">
    <property type="match status" value="2"/>
</dbReference>
<dbReference type="PANTHER" id="PTHR37984:SF5">
    <property type="entry name" value="PROTEIN NYNRIN-LIKE"/>
    <property type="match status" value="1"/>
</dbReference>
<organism evidence="4 5">
    <name type="scientific">Mucuna pruriens</name>
    <name type="common">Velvet bean</name>
    <name type="synonym">Dolichos pruriens</name>
    <dbReference type="NCBI Taxonomy" id="157652"/>
    <lineage>
        <taxon>Eukaryota</taxon>
        <taxon>Viridiplantae</taxon>
        <taxon>Streptophyta</taxon>
        <taxon>Embryophyta</taxon>
        <taxon>Tracheophyta</taxon>
        <taxon>Spermatophyta</taxon>
        <taxon>Magnoliopsida</taxon>
        <taxon>eudicotyledons</taxon>
        <taxon>Gunneridae</taxon>
        <taxon>Pentapetalae</taxon>
        <taxon>rosids</taxon>
        <taxon>fabids</taxon>
        <taxon>Fabales</taxon>
        <taxon>Fabaceae</taxon>
        <taxon>Papilionoideae</taxon>
        <taxon>50 kb inversion clade</taxon>
        <taxon>NPAAA clade</taxon>
        <taxon>indigoferoid/millettioid clade</taxon>
        <taxon>Phaseoleae</taxon>
        <taxon>Mucuna</taxon>
    </lineage>
</organism>
<dbReference type="Gene3D" id="3.10.10.10">
    <property type="entry name" value="HIV Type 1 Reverse Transcriptase, subunit A, domain 1"/>
    <property type="match status" value="1"/>
</dbReference>
<keyword evidence="5" id="KW-1185">Reference proteome</keyword>
<reference evidence="4" key="1">
    <citation type="submission" date="2018-05" db="EMBL/GenBank/DDBJ databases">
        <title>Draft genome of Mucuna pruriens seed.</title>
        <authorList>
            <person name="Nnadi N.E."/>
            <person name="Vos R."/>
            <person name="Hasami M.H."/>
            <person name="Devisetty U.K."/>
            <person name="Aguiy J.C."/>
        </authorList>
    </citation>
    <scope>NUCLEOTIDE SEQUENCE [LARGE SCALE GENOMIC DNA]</scope>
    <source>
        <strain evidence="4">JCA_2017</strain>
    </source>
</reference>
<dbReference type="SUPFAM" id="SSF56672">
    <property type="entry name" value="DNA/RNA polymerases"/>
    <property type="match status" value="1"/>
</dbReference>
<evidence type="ECO:0000313" key="4">
    <source>
        <dbReference type="EMBL" id="RDX74588.1"/>
    </source>
</evidence>
<dbReference type="Gene3D" id="1.10.340.70">
    <property type="match status" value="1"/>
</dbReference>
<accession>A0A371F8J0</accession>
<feature type="domain" description="Reverse transcriptase" evidence="2">
    <location>
        <begin position="3"/>
        <end position="112"/>
    </location>
</feature>
<dbReference type="GO" id="GO:0003824">
    <property type="term" value="F:catalytic activity"/>
    <property type="evidence" value="ECO:0007669"/>
    <property type="project" value="UniProtKB-KW"/>
</dbReference>
<evidence type="ECO:0000313" key="5">
    <source>
        <dbReference type="Proteomes" id="UP000257109"/>
    </source>
</evidence>